<dbReference type="Pfam" id="PF07727">
    <property type="entry name" value="RVT_2"/>
    <property type="match status" value="1"/>
</dbReference>
<dbReference type="InterPro" id="IPR043502">
    <property type="entry name" value="DNA/RNA_pol_sf"/>
</dbReference>
<sequence length="599" mass="68472">MLYLSSSTMTLEHRNNPLIEWLAFACRVGGGRIQLRRLSTRIQAPVTSDQIVPVEIPASLVIQAVNLLLEPQSVDETLQSPDAEKWVEALNKEFGDLMRKPTWILVERPKGKKILTSKWVYVRKRNRRGEVIRHRAPITIKGCQQEYGVKFWNTYAPVVSFEAVKLVLLLALHCGLLCEHIDFVMAFLNGPIGEDVEIYMEMPEYFNDGTGRVCKLLRSLYGLKEAPLIWYKMLDEHLRACEFNRSKIDNGVYWCVANGSPIFLTVYVDDLVIAAIAENITLVVSELAHKFKLQDLGSVNLLLGMEITYIPGQAMWLSQRGYIEKILKRFQIDQCRAVATPQALGELALSATSDQESVNDSSLPYREIVGCLQYLVQCSRPELANAVRTLVKYLNKYTQANFTMAKRVLRYLRGTVDYGIVWKKMESPDLHFTAYADADLGNEKDDRRSITGFVLQLNRFTFAYKSRKQRIVTDDTCCAEFVAASECSTMIMWTHNLCKELGLKRHRPTVLYQDNQAAIVVLTEIKGNYKTKSVDLKYHKVRDFHKCGEFDVRYCPSTDMLADIFTKPLGPTLFKKFRQLLNVMPLPMVIKDGNTDDRN</sequence>
<proteinExistence type="predicted"/>
<dbReference type="EMBL" id="RCMK01000751">
    <property type="protein sequence ID" value="KAG2913646.1"/>
    <property type="molecule type" value="Genomic_DNA"/>
</dbReference>
<dbReference type="PANTHER" id="PTHR11439:SF483">
    <property type="entry name" value="PEPTIDE SYNTHASE GLIP-LIKE, PUTATIVE (AFU_ORTHOLOGUE AFUA_3G12920)-RELATED"/>
    <property type="match status" value="1"/>
</dbReference>
<dbReference type="AlphaFoldDB" id="A0A8T1C387"/>
<reference evidence="2" key="1">
    <citation type="submission" date="2018-10" db="EMBL/GenBank/DDBJ databases">
        <title>Effector identification in a new, highly contiguous assembly of the strawberry crown rot pathogen Phytophthora cactorum.</title>
        <authorList>
            <person name="Armitage A.D."/>
            <person name="Nellist C.F."/>
            <person name="Bates H."/>
            <person name="Vickerstaff R.J."/>
            <person name="Harrison R.J."/>
        </authorList>
    </citation>
    <scope>NUCLEOTIDE SEQUENCE</scope>
    <source>
        <strain evidence="2">4040</strain>
    </source>
</reference>
<dbReference type="VEuPathDB" id="FungiDB:PC110_g6641"/>
<evidence type="ECO:0000313" key="2">
    <source>
        <dbReference type="EMBL" id="KAG2913646.1"/>
    </source>
</evidence>
<name>A0A8T1C387_9STRA</name>
<gene>
    <name evidence="2" type="ORF">PC117_g18516</name>
</gene>
<accession>A0A8T1C387</accession>
<dbReference type="Proteomes" id="UP000736787">
    <property type="component" value="Unassembled WGS sequence"/>
</dbReference>
<dbReference type="PANTHER" id="PTHR11439">
    <property type="entry name" value="GAG-POL-RELATED RETROTRANSPOSON"/>
    <property type="match status" value="1"/>
</dbReference>
<feature type="domain" description="Reverse transcriptase Ty1/copia-type" evidence="1">
    <location>
        <begin position="102"/>
        <end position="342"/>
    </location>
</feature>
<evidence type="ECO:0000313" key="3">
    <source>
        <dbReference type="Proteomes" id="UP000736787"/>
    </source>
</evidence>
<dbReference type="InterPro" id="IPR013103">
    <property type="entry name" value="RVT_2"/>
</dbReference>
<dbReference type="CDD" id="cd09272">
    <property type="entry name" value="RNase_HI_RT_Ty1"/>
    <property type="match status" value="1"/>
</dbReference>
<organism evidence="2 3">
    <name type="scientific">Phytophthora cactorum</name>
    <dbReference type="NCBI Taxonomy" id="29920"/>
    <lineage>
        <taxon>Eukaryota</taxon>
        <taxon>Sar</taxon>
        <taxon>Stramenopiles</taxon>
        <taxon>Oomycota</taxon>
        <taxon>Peronosporomycetes</taxon>
        <taxon>Peronosporales</taxon>
        <taxon>Peronosporaceae</taxon>
        <taxon>Phytophthora</taxon>
    </lineage>
</organism>
<comment type="caution">
    <text evidence="2">The sequence shown here is derived from an EMBL/GenBank/DDBJ whole genome shotgun (WGS) entry which is preliminary data.</text>
</comment>
<dbReference type="SUPFAM" id="SSF56672">
    <property type="entry name" value="DNA/RNA polymerases"/>
    <property type="match status" value="1"/>
</dbReference>
<protein>
    <recommendedName>
        <fullName evidence="1">Reverse transcriptase Ty1/copia-type domain-containing protein</fullName>
    </recommendedName>
</protein>
<evidence type="ECO:0000259" key="1">
    <source>
        <dbReference type="Pfam" id="PF07727"/>
    </source>
</evidence>